<proteinExistence type="predicted"/>
<comment type="caution">
    <text evidence="3">The sequence shown here is derived from an EMBL/GenBank/DDBJ whole genome shotgun (WGS) entry which is preliminary data.</text>
</comment>
<keyword evidence="2" id="KW-0732">Signal</keyword>
<reference evidence="3 4" key="1">
    <citation type="journal article" date="2016" name="Nat. Commun.">
        <title>Extremotolerant tardigrade genome and improved radiotolerance of human cultured cells by tardigrade-unique protein.</title>
        <authorList>
            <person name="Hashimoto T."/>
            <person name="Horikawa D.D."/>
            <person name="Saito Y."/>
            <person name="Kuwahara H."/>
            <person name="Kozuka-Hata H."/>
            <person name="Shin-I T."/>
            <person name="Minakuchi Y."/>
            <person name="Ohishi K."/>
            <person name="Motoyama A."/>
            <person name="Aizu T."/>
            <person name="Enomoto A."/>
            <person name="Kondo K."/>
            <person name="Tanaka S."/>
            <person name="Hara Y."/>
            <person name="Koshikawa S."/>
            <person name="Sagara H."/>
            <person name="Miura T."/>
            <person name="Yokobori S."/>
            <person name="Miyagawa K."/>
            <person name="Suzuki Y."/>
            <person name="Kubo T."/>
            <person name="Oyama M."/>
            <person name="Kohara Y."/>
            <person name="Fujiyama A."/>
            <person name="Arakawa K."/>
            <person name="Katayama T."/>
            <person name="Toyoda A."/>
            <person name="Kunieda T."/>
        </authorList>
    </citation>
    <scope>NUCLEOTIDE SEQUENCE [LARGE SCALE GENOMIC DNA]</scope>
    <source>
        <strain evidence="3 4">YOKOZUNA-1</strain>
    </source>
</reference>
<evidence type="ECO:0000256" key="2">
    <source>
        <dbReference type="SAM" id="SignalP"/>
    </source>
</evidence>
<protein>
    <submittedName>
        <fullName evidence="3">Uncharacterized protein</fullName>
    </submittedName>
</protein>
<feature type="chain" id="PRO_5008898825" evidence="2">
    <location>
        <begin position="22"/>
        <end position="64"/>
    </location>
</feature>
<dbReference type="Proteomes" id="UP000186922">
    <property type="component" value="Unassembled WGS sequence"/>
</dbReference>
<sequence>MTLKEIVVVVLCFFIPPLAVAIQQASSMHFGLSARLQLDTSERKDVEKAHRSLDPEAMGPAPSL</sequence>
<evidence type="ECO:0000313" key="3">
    <source>
        <dbReference type="EMBL" id="GAV04261.1"/>
    </source>
</evidence>
<dbReference type="AlphaFoldDB" id="A0A1D1VTH4"/>
<feature type="compositionally biased region" description="Basic and acidic residues" evidence="1">
    <location>
        <begin position="43"/>
        <end position="54"/>
    </location>
</feature>
<keyword evidence="4" id="KW-1185">Reference proteome</keyword>
<feature type="signal peptide" evidence="2">
    <location>
        <begin position="1"/>
        <end position="21"/>
    </location>
</feature>
<gene>
    <name evidence="3" type="primary">RvY_14569-1</name>
    <name evidence="3" type="synonym">RvY_14569.1</name>
    <name evidence="3" type="ORF">RvY_14569</name>
</gene>
<feature type="region of interest" description="Disordered" evidence="1">
    <location>
        <begin position="43"/>
        <end position="64"/>
    </location>
</feature>
<evidence type="ECO:0000313" key="4">
    <source>
        <dbReference type="Proteomes" id="UP000186922"/>
    </source>
</evidence>
<accession>A0A1D1VTH4</accession>
<dbReference type="EMBL" id="BDGG01000010">
    <property type="protein sequence ID" value="GAV04261.1"/>
    <property type="molecule type" value="Genomic_DNA"/>
</dbReference>
<name>A0A1D1VTH4_RAMVA</name>
<organism evidence="3 4">
    <name type="scientific">Ramazzottius varieornatus</name>
    <name type="common">Water bear</name>
    <name type="synonym">Tardigrade</name>
    <dbReference type="NCBI Taxonomy" id="947166"/>
    <lineage>
        <taxon>Eukaryota</taxon>
        <taxon>Metazoa</taxon>
        <taxon>Ecdysozoa</taxon>
        <taxon>Tardigrada</taxon>
        <taxon>Eutardigrada</taxon>
        <taxon>Parachela</taxon>
        <taxon>Hypsibioidea</taxon>
        <taxon>Ramazzottiidae</taxon>
        <taxon>Ramazzottius</taxon>
    </lineage>
</organism>
<evidence type="ECO:0000256" key="1">
    <source>
        <dbReference type="SAM" id="MobiDB-lite"/>
    </source>
</evidence>